<dbReference type="RefSeq" id="WP_023788694.1">
    <property type="nucleotide sequence ID" value="NC_022997.1"/>
</dbReference>
<proteinExistence type="predicted"/>
<dbReference type="Proteomes" id="UP000018542">
    <property type="component" value="Chromosome"/>
</dbReference>
<dbReference type="HOGENOM" id="CLU_1208461_0_0_5"/>
<dbReference type="KEGG" id="hni:W911_17020"/>
<sequence length="229" mass="24362">MSIKGLCARVQSLAAPAIASSTLAILAGSAAALAAGKLIAVEWSDPEIKSFVSAHRDAAARSLGPTADDQLAKLKLPVLAFDSTPGIVEKTLNIGPRPAVERDVVMDEAEPVWYQLVERYGDVTVSVSADLRVQHEFPEGAIELFTDESRGAAPTAGPAVSVFDETDYGGEEGFLAEYTITRFGVPYTVTVECSEEAKDQCRDTTQISKDSELLTLIRANPPAPAEPQE</sequence>
<organism evidence="2 3">
    <name type="scientific">Hyphomicrobium nitrativorans NL23</name>
    <dbReference type="NCBI Taxonomy" id="1029756"/>
    <lineage>
        <taxon>Bacteria</taxon>
        <taxon>Pseudomonadati</taxon>
        <taxon>Pseudomonadota</taxon>
        <taxon>Alphaproteobacteria</taxon>
        <taxon>Hyphomicrobiales</taxon>
        <taxon>Hyphomicrobiaceae</taxon>
        <taxon>Hyphomicrobium</taxon>
    </lineage>
</organism>
<gene>
    <name evidence="2" type="ORF">W911_17020</name>
</gene>
<dbReference type="OrthoDB" id="7932374at2"/>
<dbReference type="AlphaFoldDB" id="V5SKF2"/>
<keyword evidence="1" id="KW-0732">Signal</keyword>
<keyword evidence="3" id="KW-1185">Reference proteome</keyword>
<evidence type="ECO:0000313" key="2">
    <source>
        <dbReference type="EMBL" id="AHB50454.1"/>
    </source>
</evidence>
<protein>
    <submittedName>
        <fullName evidence="2">Uncharacterized protein</fullName>
    </submittedName>
</protein>
<accession>V5SKF2</accession>
<dbReference type="PATRIC" id="fig|1029756.8.peg.3545"/>
<feature type="chain" id="PRO_5004740864" evidence="1">
    <location>
        <begin position="35"/>
        <end position="229"/>
    </location>
</feature>
<feature type="signal peptide" evidence="1">
    <location>
        <begin position="1"/>
        <end position="34"/>
    </location>
</feature>
<name>V5SKF2_9HYPH</name>
<dbReference type="EMBL" id="CP006912">
    <property type="protein sequence ID" value="AHB50454.1"/>
    <property type="molecule type" value="Genomic_DNA"/>
</dbReference>
<evidence type="ECO:0000313" key="3">
    <source>
        <dbReference type="Proteomes" id="UP000018542"/>
    </source>
</evidence>
<evidence type="ECO:0000256" key="1">
    <source>
        <dbReference type="SAM" id="SignalP"/>
    </source>
</evidence>
<reference evidence="2 3" key="1">
    <citation type="journal article" date="2014" name="Genome Announc.">
        <title>Complete Genome Sequence of Hyphomicrobium nitrativorans Strain NL23, a Denitrifying Bacterium Isolated from Biofilm of a Methanol-Fed Denitrification System Treating Seawater at the Montreal Biodome.</title>
        <authorList>
            <person name="Martineau C."/>
            <person name="Villeneuve C."/>
            <person name="Mauffrey F."/>
            <person name="Villemur R."/>
        </authorList>
    </citation>
    <scope>NUCLEOTIDE SEQUENCE [LARGE SCALE GENOMIC DNA]</scope>
    <source>
        <strain evidence="2">NL23</strain>
    </source>
</reference>